<accession>A0AC60QTN0</accession>
<dbReference type="EMBL" id="JABSTQ010003951">
    <property type="protein sequence ID" value="KAG0443019.1"/>
    <property type="molecule type" value="Genomic_DNA"/>
</dbReference>
<name>A0AC60QTN0_IXOPE</name>
<comment type="caution">
    <text evidence="1">The sequence shown here is derived from an EMBL/GenBank/DDBJ whole genome shotgun (WGS) entry which is preliminary data.</text>
</comment>
<proteinExistence type="predicted"/>
<evidence type="ECO:0000313" key="1">
    <source>
        <dbReference type="EMBL" id="KAG0443019.1"/>
    </source>
</evidence>
<dbReference type="Proteomes" id="UP000805193">
    <property type="component" value="Unassembled WGS sequence"/>
</dbReference>
<organism evidence="1 2">
    <name type="scientific">Ixodes persulcatus</name>
    <name type="common">Taiga tick</name>
    <dbReference type="NCBI Taxonomy" id="34615"/>
    <lineage>
        <taxon>Eukaryota</taxon>
        <taxon>Metazoa</taxon>
        <taxon>Ecdysozoa</taxon>
        <taxon>Arthropoda</taxon>
        <taxon>Chelicerata</taxon>
        <taxon>Arachnida</taxon>
        <taxon>Acari</taxon>
        <taxon>Parasitiformes</taxon>
        <taxon>Ixodida</taxon>
        <taxon>Ixodoidea</taxon>
        <taxon>Ixodidae</taxon>
        <taxon>Ixodinae</taxon>
        <taxon>Ixodes</taxon>
    </lineage>
</organism>
<gene>
    <name evidence="1" type="ORF">HPB47_015376</name>
</gene>
<evidence type="ECO:0000313" key="2">
    <source>
        <dbReference type="Proteomes" id="UP000805193"/>
    </source>
</evidence>
<protein>
    <submittedName>
        <fullName evidence="1">Uncharacterized protein</fullName>
    </submittedName>
</protein>
<sequence>MMLIQIETGKLVDITLHDAKRGEPLLSECADKESQWDVRRSPPRTSRWLAARARCGARTASQAPRLSEALLLEGEKVTRSKEEALDIIKGEWTGQMAEGSGVLSGASNGHTAFRRCHLWSRQD</sequence>
<keyword evidence="2" id="KW-1185">Reference proteome</keyword>
<reference evidence="1 2" key="1">
    <citation type="journal article" date="2020" name="Cell">
        <title>Large-Scale Comparative Analyses of Tick Genomes Elucidate Their Genetic Diversity and Vector Capacities.</title>
        <authorList>
            <consortium name="Tick Genome and Microbiome Consortium (TIGMIC)"/>
            <person name="Jia N."/>
            <person name="Wang J."/>
            <person name="Shi W."/>
            <person name="Du L."/>
            <person name="Sun Y."/>
            <person name="Zhan W."/>
            <person name="Jiang J.F."/>
            <person name="Wang Q."/>
            <person name="Zhang B."/>
            <person name="Ji P."/>
            <person name="Bell-Sakyi L."/>
            <person name="Cui X.M."/>
            <person name="Yuan T.T."/>
            <person name="Jiang B.G."/>
            <person name="Yang W.F."/>
            <person name="Lam T.T."/>
            <person name="Chang Q.C."/>
            <person name="Ding S.J."/>
            <person name="Wang X.J."/>
            <person name="Zhu J.G."/>
            <person name="Ruan X.D."/>
            <person name="Zhao L."/>
            <person name="Wei J.T."/>
            <person name="Ye R.Z."/>
            <person name="Que T.C."/>
            <person name="Du C.H."/>
            <person name="Zhou Y.H."/>
            <person name="Cheng J.X."/>
            <person name="Dai P.F."/>
            <person name="Guo W.B."/>
            <person name="Han X.H."/>
            <person name="Huang E.J."/>
            <person name="Li L.F."/>
            <person name="Wei W."/>
            <person name="Gao Y.C."/>
            <person name="Liu J.Z."/>
            <person name="Shao H.Z."/>
            <person name="Wang X."/>
            <person name="Wang C.C."/>
            <person name="Yang T.C."/>
            <person name="Huo Q.B."/>
            <person name="Li W."/>
            <person name="Chen H.Y."/>
            <person name="Chen S.E."/>
            <person name="Zhou L.G."/>
            <person name="Ni X.B."/>
            <person name="Tian J.H."/>
            <person name="Sheng Y."/>
            <person name="Liu T."/>
            <person name="Pan Y.S."/>
            <person name="Xia L.Y."/>
            <person name="Li J."/>
            <person name="Zhao F."/>
            <person name="Cao W.C."/>
        </authorList>
    </citation>
    <scope>NUCLEOTIDE SEQUENCE [LARGE SCALE GENOMIC DNA]</scope>
    <source>
        <strain evidence="1">Iper-2018</strain>
    </source>
</reference>